<evidence type="ECO:0000313" key="5">
    <source>
        <dbReference type="Proteomes" id="UP000501408"/>
    </source>
</evidence>
<dbReference type="PANTHER" id="PTHR30570:SF1">
    <property type="entry name" value="PHOSPHATE-BINDING PROTEIN PSTS"/>
    <property type="match status" value="1"/>
</dbReference>
<feature type="chain" id="PRO_5045697943" evidence="2">
    <location>
        <begin position="21"/>
        <end position="279"/>
    </location>
</feature>
<evidence type="ECO:0000256" key="1">
    <source>
        <dbReference type="ARBA" id="ARBA00022729"/>
    </source>
</evidence>
<keyword evidence="1 2" id="KW-0732">Signal</keyword>
<feature type="signal peptide" evidence="2">
    <location>
        <begin position="1"/>
        <end position="20"/>
    </location>
</feature>
<gene>
    <name evidence="4" type="ORF">HBA18_16410</name>
</gene>
<name>A0ABX6K907_SALCS</name>
<dbReference type="InterPro" id="IPR024370">
    <property type="entry name" value="PBP_domain"/>
</dbReference>
<evidence type="ECO:0000259" key="3">
    <source>
        <dbReference type="Pfam" id="PF12849"/>
    </source>
</evidence>
<dbReference type="InterPro" id="IPR050811">
    <property type="entry name" value="Phosphate_ABC_transporter"/>
</dbReference>
<protein>
    <submittedName>
        <fullName evidence="4">Phosphate ABC transporter substrate-binding protein</fullName>
    </submittedName>
</protein>
<keyword evidence="4" id="KW-0614">Plasmid</keyword>
<dbReference type="EMBL" id="CP050268">
    <property type="protein sequence ID" value="QIR08009.1"/>
    <property type="molecule type" value="Genomic_DNA"/>
</dbReference>
<organism evidence="4 5">
    <name type="scientific">Salinivibrio costicola</name>
    <name type="common">Vibrio costicola</name>
    <dbReference type="NCBI Taxonomy" id="51367"/>
    <lineage>
        <taxon>Bacteria</taxon>
        <taxon>Pseudomonadati</taxon>
        <taxon>Pseudomonadota</taxon>
        <taxon>Gammaproteobacteria</taxon>
        <taxon>Vibrionales</taxon>
        <taxon>Vibrionaceae</taxon>
        <taxon>Salinivibrio</taxon>
    </lineage>
</organism>
<keyword evidence="5" id="KW-1185">Reference proteome</keyword>
<dbReference type="Pfam" id="PF12849">
    <property type="entry name" value="PBP_like_2"/>
    <property type="match status" value="1"/>
</dbReference>
<dbReference type="Proteomes" id="UP000501408">
    <property type="component" value="Plasmid pM138.1"/>
</dbReference>
<sequence length="279" mass="29681">MFKHTLFSFLFLCISQLTIAAPPVTITGSTSVSHVMEVIAERYQRDHDVVIQVQGTGSAAGIAAVKQGIAPMGMSSRYLKQEEMAPDLTTDILAYDGIALVVHPSNPVSALTQAQIRKIYLGEIKNWQALGGADREIAAVSRESASGSRFSFETLLDLTKVVKGETVSGVSPRLMVVNSNSMVKTLVAKNPHAIGYVSLGSVDAGIKPLSVDGQAPTLAAIADGRYKLARPFVILRKTAPLSSAANGFYDYLLSEQGQQAFANAGYVASQSPHMALKTP</sequence>
<dbReference type="Gene3D" id="3.40.190.10">
    <property type="entry name" value="Periplasmic binding protein-like II"/>
    <property type="match status" value="2"/>
</dbReference>
<dbReference type="PANTHER" id="PTHR30570">
    <property type="entry name" value="PERIPLASMIC PHOSPHATE BINDING COMPONENT OF PHOSPHATE ABC TRANSPORTER"/>
    <property type="match status" value="1"/>
</dbReference>
<dbReference type="SUPFAM" id="SSF53850">
    <property type="entry name" value="Periplasmic binding protein-like II"/>
    <property type="match status" value="1"/>
</dbReference>
<evidence type="ECO:0000313" key="4">
    <source>
        <dbReference type="EMBL" id="QIR08009.1"/>
    </source>
</evidence>
<evidence type="ECO:0000256" key="2">
    <source>
        <dbReference type="SAM" id="SignalP"/>
    </source>
</evidence>
<dbReference type="RefSeq" id="WP_167315458.1">
    <property type="nucleotide sequence ID" value="NZ_CP050268.1"/>
</dbReference>
<reference evidence="4 5" key="1">
    <citation type="submission" date="2020-03" db="EMBL/GenBank/DDBJ databases">
        <title>Genome mining reveals the biosynthetic pathways of PHA and ectoines of the halophilic strain Salinivibrio costicola M318 isolated from fermented shrimp paste.</title>
        <authorList>
            <person name="Doan T.V."/>
            <person name="Tran L.T."/>
            <person name="Trieu T.A."/>
            <person name="Nguyen Q.V."/>
            <person name="Quach T.N."/>
            <person name="Phi T.Q."/>
            <person name="Kumar S."/>
        </authorList>
    </citation>
    <scope>NUCLEOTIDE SEQUENCE [LARGE SCALE GENOMIC DNA]</scope>
    <source>
        <strain evidence="4 5">M318</strain>
        <plasmid evidence="4 5">pM138.1</plasmid>
    </source>
</reference>
<dbReference type="CDD" id="cd13653">
    <property type="entry name" value="PBP2_phosphate_like_1"/>
    <property type="match status" value="1"/>
</dbReference>
<proteinExistence type="predicted"/>
<accession>A0ABX6K907</accession>
<geneLocation type="plasmid" evidence="4 5">
    <name>pM138.1</name>
</geneLocation>
<feature type="domain" description="PBP" evidence="3">
    <location>
        <begin position="23"/>
        <end position="255"/>
    </location>
</feature>